<dbReference type="SUPFAM" id="SSF47781">
    <property type="entry name" value="RuvA domain 2-like"/>
    <property type="match status" value="1"/>
</dbReference>
<name>A0A2C9TIE0_STAAU</name>
<feature type="non-terminal residue" evidence="1">
    <location>
        <position position="69"/>
    </location>
</feature>
<accession>A0A2C9TIE0</accession>
<gene>
    <name evidence="1" type="ORF">EQ90_14740</name>
</gene>
<dbReference type="Gene3D" id="1.10.150.20">
    <property type="entry name" value="5' to 3' exonuclease, C-terminal subdomain"/>
    <property type="match status" value="1"/>
</dbReference>
<protein>
    <submittedName>
        <fullName evidence="1">Uncharacterized protein</fullName>
    </submittedName>
</protein>
<evidence type="ECO:0000313" key="1">
    <source>
        <dbReference type="EMBL" id="KMR34213.1"/>
    </source>
</evidence>
<dbReference type="EMBL" id="LALJ01000113">
    <property type="protein sequence ID" value="KMR34213.1"/>
    <property type="molecule type" value="Genomic_DNA"/>
</dbReference>
<proteinExistence type="predicted"/>
<comment type="caution">
    <text evidence="1">The sequence shown here is derived from an EMBL/GenBank/DDBJ whole genome shotgun (WGS) entry which is preliminary data.</text>
</comment>
<reference evidence="1" key="1">
    <citation type="journal article" date="2015" name="J. Infect. Dis.">
        <title>Parallel Epidemics of Community-Associated Methicillin-Resistant Staphylococcus aureus USA300 Infection in North and South America.</title>
        <authorList>
            <person name="Planet P.J."/>
            <person name="Diaz L."/>
            <person name="Kolokotronis S.O."/>
            <person name="Narechania A."/>
            <person name="Reyes J."/>
            <person name="Xing G."/>
            <person name="Rincon S."/>
            <person name="Smith H."/>
            <person name="Panesso D."/>
            <person name="Ryan C."/>
            <person name="Smith D.P."/>
            <person name="Guzman M."/>
            <person name="Zurita J."/>
            <person name="Sebra R."/>
            <person name="Deikus G."/>
            <person name="Nolan R.L."/>
            <person name="Tenover F.C."/>
            <person name="Weinstock G.M."/>
            <person name="Robinson D.A."/>
            <person name="Arias C.A."/>
        </authorList>
    </citation>
    <scope>NUCLEOTIDE SEQUENCE</scope>
    <source>
        <strain evidence="1">CA15</strain>
    </source>
</reference>
<organism evidence="1">
    <name type="scientific">Staphylococcus aureus</name>
    <dbReference type="NCBI Taxonomy" id="1280"/>
    <lineage>
        <taxon>Bacteria</taxon>
        <taxon>Bacillati</taxon>
        <taxon>Bacillota</taxon>
        <taxon>Bacilli</taxon>
        <taxon>Bacillales</taxon>
        <taxon>Staphylococcaceae</taxon>
        <taxon>Staphylococcus</taxon>
    </lineage>
</organism>
<dbReference type="InterPro" id="IPR010994">
    <property type="entry name" value="RuvA_2-like"/>
</dbReference>
<dbReference type="AlphaFoldDB" id="A0A2C9TIE0"/>
<sequence>MSIHCARCAHELERIEGEVALCCINSKCQAQHVEGLIHFGSRQAINIDGLGTIIIHQLYQSVLINDVDG</sequence>